<dbReference type="GO" id="GO:0000139">
    <property type="term" value="C:Golgi membrane"/>
    <property type="evidence" value="ECO:0007669"/>
    <property type="project" value="UniProtKB-SubCell"/>
</dbReference>
<keyword evidence="5" id="KW-1133">Transmembrane helix</keyword>
<evidence type="ECO:0000256" key="9">
    <source>
        <dbReference type="RuleBase" id="RU364020"/>
    </source>
</evidence>
<dbReference type="OrthoDB" id="2019940at2759"/>
<evidence type="ECO:0000256" key="2">
    <source>
        <dbReference type="ARBA" id="ARBA00006339"/>
    </source>
</evidence>
<sequence>MVSFWSTSKFLFLSILILSTGAAYLYISYSRGDLSLNKMVSGALASYRERDDWGNLAEAEKEQSRRLATLKAYCKKNLSMVELSKSKHEGHVYFYDNIKTIYCYIPKVGCKTMKLLFYNLEHNETLRLNTDGTAELRPKIDNFTDPKLRRSGYIHSRGFKTFNHYSKEEVGLRLATYKKIIVVRDPLERLASAWLGKFVTLPETSGFLGWTKGLNQRLRKYQESNLTNKSNNVKDEGTFNVTKRVSFRDFLFSVSKRIIIDNEHWMSFSRLCLPCQIDYDFIAHMDTVASDVRLFVKKYNITANEEVLPEQRRRHVHDDNVFNKIYAQVPIEEILPLRETFQEDFDMFGYSFEQDLIKILQGKSTG</sequence>
<evidence type="ECO:0000256" key="8">
    <source>
        <dbReference type="ARBA" id="ARBA00023180"/>
    </source>
</evidence>
<keyword evidence="9" id="KW-0119">Carbohydrate metabolism</keyword>
<comment type="subcellular location">
    <subcellularLocation>
        <location evidence="1 9">Golgi apparatus membrane</location>
        <topology evidence="1 9">Single-pass type II membrane protein</topology>
    </subcellularLocation>
</comment>
<evidence type="ECO:0000256" key="5">
    <source>
        <dbReference type="ARBA" id="ARBA00022989"/>
    </source>
</evidence>
<reference evidence="11" key="1">
    <citation type="submission" date="2025-08" db="UniProtKB">
        <authorList>
            <consortium name="RefSeq"/>
        </authorList>
    </citation>
    <scope>IDENTIFICATION</scope>
    <source>
        <tissue evidence="11">Gonad</tissue>
    </source>
</reference>
<evidence type="ECO:0000256" key="6">
    <source>
        <dbReference type="ARBA" id="ARBA00023034"/>
    </source>
</evidence>
<keyword evidence="9" id="KW-0735">Signal-anchor</keyword>
<evidence type="ECO:0000313" key="10">
    <source>
        <dbReference type="Proteomes" id="UP000515135"/>
    </source>
</evidence>
<dbReference type="InterPro" id="IPR005331">
    <property type="entry name" value="Sulfotransferase"/>
</dbReference>
<keyword evidence="3 9" id="KW-0808">Transferase</keyword>
<dbReference type="GO" id="GO:0016051">
    <property type="term" value="P:carbohydrate biosynthetic process"/>
    <property type="evidence" value="ECO:0007669"/>
    <property type="project" value="InterPro"/>
</dbReference>
<evidence type="ECO:0000256" key="3">
    <source>
        <dbReference type="ARBA" id="ARBA00022679"/>
    </source>
</evidence>
<dbReference type="GO" id="GO:0008146">
    <property type="term" value="F:sulfotransferase activity"/>
    <property type="evidence" value="ECO:0007669"/>
    <property type="project" value="InterPro"/>
</dbReference>
<keyword evidence="10" id="KW-1185">Reference proteome</keyword>
<evidence type="ECO:0000313" key="11">
    <source>
        <dbReference type="RefSeq" id="XP_019614376.1"/>
    </source>
</evidence>
<comment type="similarity">
    <text evidence="2 9">Belongs to the sulfotransferase 2 family.</text>
</comment>
<name>A0A6P4YBZ3_BRABE</name>
<dbReference type="InterPro" id="IPR018011">
    <property type="entry name" value="Carb_sulfotrans_8-10"/>
</dbReference>
<dbReference type="PANTHER" id="PTHR12137">
    <property type="entry name" value="CARBOHYDRATE SULFOTRANSFERASE"/>
    <property type="match status" value="1"/>
</dbReference>
<organism evidence="10 11">
    <name type="scientific">Branchiostoma belcheri</name>
    <name type="common">Amphioxus</name>
    <dbReference type="NCBI Taxonomy" id="7741"/>
    <lineage>
        <taxon>Eukaryota</taxon>
        <taxon>Metazoa</taxon>
        <taxon>Chordata</taxon>
        <taxon>Cephalochordata</taxon>
        <taxon>Leptocardii</taxon>
        <taxon>Amphioxiformes</taxon>
        <taxon>Branchiostomatidae</taxon>
        <taxon>Branchiostoma</taxon>
    </lineage>
</organism>
<evidence type="ECO:0000256" key="4">
    <source>
        <dbReference type="ARBA" id="ARBA00022692"/>
    </source>
</evidence>
<gene>
    <name evidence="11" type="primary">LOC109462287</name>
</gene>
<dbReference type="Pfam" id="PF03567">
    <property type="entry name" value="Sulfotransfer_2"/>
    <property type="match status" value="1"/>
</dbReference>
<proteinExistence type="inferred from homology"/>
<keyword evidence="4" id="KW-0812">Transmembrane</keyword>
<accession>A0A6P4YBZ3</accession>
<dbReference type="Proteomes" id="UP000515135">
    <property type="component" value="Unplaced"/>
</dbReference>
<dbReference type="PANTHER" id="PTHR12137:SF33">
    <property type="entry name" value="CARBOHYDRATE SULFOTRANSFERASE 14"/>
    <property type="match status" value="1"/>
</dbReference>
<keyword evidence="6 9" id="KW-0333">Golgi apparatus</keyword>
<dbReference type="KEGG" id="bbel:109462287"/>
<keyword evidence="7" id="KW-0472">Membrane</keyword>
<dbReference type="AlphaFoldDB" id="A0A6P4YBZ3"/>
<dbReference type="RefSeq" id="XP_019614376.1">
    <property type="nucleotide sequence ID" value="XM_019758817.1"/>
</dbReference>
<evidence type="ECO:0000256" key="7">
    <source>
        <dbReference type="ARBA" id="ARBA00023136"/>
    </source>
</evidence>
<keyword evidence="8 9" id="KW-0325">Glycoprotein</keyword>
<protein>
    <recommendedName>
        <fullName evidence="9">Carbohydrate sulfotransferase</fullName>
        <ecNumber evidence="9">2.8.2.-</ecNumber>
    </recommendedName>
</protein>
<evidence type="ECO:0000256" key="1">
    <source>
        <dbReference type="ARBA" id="ARBA00004323"/>
    </source>
</evidence>
<dbReference type="GeneID" id="109462287"/>
<dbReference type="EC" id="2.8.2.-" evidence="9"/>